<proteinExistence type="predicted"/>
<reference evidence="1" key="1">
    <citation type="submission" date="2021-04" db="EMBL/GenBank/DDBJ databases">
        <authorList>
            <person name="Tunstrom K."/>
        </authorList>
    </citation>
    <scope>NUCLEOTIDE SEQUENCE</scope>
</reference>
<dbReference type="Proteomes" id="UP000691718">
    <property type="component" value="Unassembled WGS sequence"/>
</dbReference>
<dbReference type="OrthoDB" id="417598at2759"/>
<sequence length="81" mass="9670">MSRLSEQDRQRFNLHKAKIHYFQREDYVLIKNNPRNQTSLDLKFSEPYEVCRILENDHYLVKKVIGSGRPHKVSNKPRTTG</sequence>
<organism evidence="1 2">
    <name type="scientific">Parnassius apollo</name>
    <name type="common">Apollo butterfly</name>
    <name type="synonym">Papilio apollo</name>
    <dbReference type="NCBI Taxonomy" id="110799"/>
    <lineage>
        <taxon>Eukaryota</taxon>
        <taxon>Metazoa</taxon>
        <taxon>Ecdysozoa</taxon>
        <taxon>Arthropoda</taxon>
        <taxon>Hexapoda</taxon>
        <taxon>Insecta</taxon>
        <taxon>Pterygota</taxon>
        <taxon>Neoptera</taxon>
        <taxon>Endopterygota</taxon>
        <taxon>Lepidoptera</taxon>
        <taxon>Glossata</taxon>
        <taxon>Ditrysia</taxon>
        <taxon>Papilionoidea</taxon>
        <taxon>Papilionidae</taxon>
        <taxon>Parnassiinae</taxon>
        <taxon>Parnassini</taxon>
        <taxon>Parnassius</taxon>
        <taxon>Parnassius</taxon>
    </lineage>
</organism>
<evidence type="ECO:0000313" key="1">
    <source>
        <dbReference type="EMBL" id="CAG4949832.1"/>
    </source>
</evidence>
<dbReference type="AlphaFoldDB" id="A0A8S3WAE0"/>
<accession>A0A8S3WAE0</accession>
<dbReference type="EMBL" id="CAJQZP010000220">
    <property type="protein sequence ID" value="CAG4949832.1"/>
    <property type="molecule type" value="Genomic_DNA"/>
</dbReference>
<comment type="caution">
    <text evidence="1">The sequence shown here is derived from an EMBL/GenBank/DDBJ whole genome shotgun (WGS) entry which is preliminary data.</text>
</comment>
<gene>
    <name evidence="1" type="ORF">PAPOLLO_LOCUS4131</name>
</gene>
<evidence type="ECO:0000313" key="2">
    <source>
        <dbReference type="Proteomes" id="UP000691718"/>
    </source>
</evidence>
<protein>
    <submittedName>
        <fullName evidence="1">(apollo) hypothetical protein</fullName>
    </submittedName>
</protein>
<keyword evidence="2" id="KW-1185">Reference proteome</keyword>
<name>A0A8S3WAE0_PARAO</name>